<name>A0ABU4WII9_9BACT</name>
<feature type="coiled-coil region" evidence="2">
    <location>
        <begin position="110"/>
        <end position="144"/>
    </location>
</feature>
<dbReference type="InterPro" id="IPR006143">
    <property type="entry name" value="RND_pump_MFP"/>
</dbReference>
<keyword evidence="2" id="KW-0175">Coiled coil</keyword>
<dbReference type="RefSeq" id="WP_370397279.1">
    <property type="nucleotide sequence ID" value="NZ_JALBUT010000007.1"/>
</dbReference>
<evidence type="ECO:0000259" key="6">
    <source>
        <dbReference type="Pfam" id="PF25954"/>
    </source>
</evidence>
<reference evidence="7 8" key="1">
    <citation type="submission" date="2022-03" db="EMBL/GenBank/DDBJ databases">
        <title>Novel taxa within the pig intestine.</title>
        <authorList>
            <person name="Wylensek D."/>
            <person name="Bishof K."/>
            <person name="Afrizal A."/>
            <person name="Clavel T."/>
        </authorList>
    </citation>
    <scope>NUCLEOTIDE SEQUENCE [LARGE SCALE GENOMIC DNA]</scope>
    <source>
        <strain evidence="7 8">CLA-KB-P66</strain>
    </source>
</reference>
<dbReference type="InterPro" id="IPR058625">
    <property type="entry name" value="MdtA-like_BSH"/>
</dbReference>
<comment type="similarity">
    <text evidence="1">Belongs to the membrane fusion protein (MFP) (TC 8.A.1) family.</text>
</comment>
<feature type="coiled-coil region" evidence="2">
    <location>
        <begin position="176"/>
        <end position="210"/>
    </location>
</feature>
<feature type="domain" description="Multidrug resistance protein MdtA-like alpha-helical hairpin" evidence="4">
    <location>
        <begin position="124"/>
        <end position="206"/>
    </location>
</feature>
<sequence>MKKSLLSKRNFFVLIAVLAVALGAYFHFSAPTEEIPPYKTSEIALRDITVSIDATGTVEPEDLVDVGARVSGEILEFGKDVDGNLVDYGSRVKEGELLALIDDQIPQSDLLVAKAKLSAANSNLEQAKASLAQAKASFNRAERDWLRIKNLEVGEAISQASHDSYLSEYEQSAAQIDVCKASIKTAQAEIEQAQANVKTAERNLSYCKIKAPVDGVVIDRKVNIGQTVVSNMSVSSLFSIAKDLKKMEVWASVNEADIGYVKQGQNVLFTVDAMPSETFYGKVGKIRLNATMSQNVVTYIVEVVVDNSDEKLLPYLTANLKFEVESAKGVLSVPNSALRWSPFGASENLGKGRGAIWILNGSQIFKVEVKTGISDGAFTAVYSDKLKGGEIVVTGINSNEEAASSAASNPFMPKPPHARKKNGK</sequence>
<evidence type="ECO:0000256" key="1">
    <source>
        <dbReference type="ARBA" id="ARBA00009477"/>
    </source>
</evidence>
<dbReference type="Pfam" id="PF25917">
    <property type="entry name" value="BSH_RND"/>
    <property type="match status" value="1"/>
</dbReference>
<gene>
    <name evidence="7" type="ORF">MOX91_06520</name>
</gene>
<evidence type="ECO:0000259" key="5">
    <source>
        <dbReference type="Pfam" id="PF25917"/>
    </source>
</evidence>
<organism evidence="7 8">
    <name type="scientific">Intestinicryptomonas porci</name>
    <dbReference type="NCBI Taxonomy" id="2926320"/>
    <lineage>
        <taxon>Bacteria</taxon>
        <taxon>Pseudomonadati</taxon>
        <taxon>Verrucomicrobiota</taxon>
        <taxon>Opitutia</taxon>
        <taxon>Opitutales</taxon>
        <taxon>Intestinicryptomonaceae</taxon>
        <taxon>Intestinicryptomonas</taxon>
    </lineage>
</organism>
<dbReference type="PANTHER" id="PTHR30469">
    <property type="entry name" value="MULTIDRUG RESISTANCE PROTEIN MDTA"/>
    <property type="match status" value="1"/>
</dbReference>
<evidence type="ECO:0000313" key="7">
    <source>
        <dbReference type="EMBL" id="MDX8415826.1"/>
    </source>
</evidence>
<dbReference type="InterPro" id="IPR058792">
    <property type="entry name" value="Beta-barrel_RND_2"/>
</dbReference>
<dbReference type="Gene3D" id="2.40.30.170">
    <property type="match status" value="1"/>
</dbReference>
<accession>A0ABU4WII9</accession>
<dbReference type="Pfam" id="PF25876">
    <property type="entry name" value="HH_MFP_RND"/>
    <property type="match status" value="1"/>
</dbReference>
<protein>
    <submittedName>
        <fullName evidence="7">Efflux RND transporter periplasmic adaptor subunit</fullName>
    </submittedName>
</protein>
<dbReference type="InterPro" id="IPR058624">
    <property type="entry name" value="MdtA-like_HH"/>
</dbReference>
<dbReference type="Gene3D" id="1.10.287.470">
    <property type="entry name" value="Helix hairpin bin"/>
    <property type="match status" value="1"/>
</dbReference>
<dbReference type="Gene3D" id="2.40.50.100">
    <property type="match status" value="1"/>
</dbReference>
<feature type="domain" description="CusB-like beta-barrel" evidence="6">
    <location>
        <begin position="250"/>
        <end position="323"/>
    </location>
</feature>
<evidence type="ECO:0000259" key="4">
    <source>
        <dbReference type="Pfam" id="PF25876"/>
    </source>
</evidence>
<evidence type="ECO:0000256" key="3">
    <source>
        <dbReference type="SAM" id="MobiDB-lite"/>
    </source>
</evidence>
<evidence type="ECO:0000256" key="2">
    <source>
        <dbReference type="SAM" id="Coils"/>
    </source>
</evidence>
<keyword evidence="8" id="KW-1185">Reference proteome</keyword>
<dbReference type="PANTHER" id="PTHR30469:SF33">
    <property type="entry name" value="SLR1207 PROTEIN"/>
    <property type="match status" value="1"/>
</dbReference>
<evidence type="ECO:0000313" key="8">
    <source>
        <dbReference type="Proteomes" id="UP001275932"/>
    </source>
</evidence>
<comment type="caution">
    <text evidence="7">The sequence shown here is derived from an EMBL/GenBank/DDBJ whole genome shotgun (WGS) entry which is preliminary data.</text>
</comment>
<dbReference type="NCBIfam" id="TIGR01730">
    <property type="entry name" value="RND_mfp"/>
    <property type="match status" value="1"/>
</dbReference>
<dbReference type="Pfam" id="PF25954">
    <property type="entry name" value="Beta-barrel_RND_2"/>
    <property type="match status" value="1"/>
</dbReference>
<dbReference type="EMBL" id="JALBUT010000007">
    <property type="protein sequence ID" value="MDX8415826.1"/>
    <property type="molecule type" value="Genomic_DNA"/>
</dbReference>
<dbReference type="Proteomes" id="UP001275932">
    <property type="component" value="Unassembled WGS sequence"/>
</dbReference>
<proteinExistence type="inferred from homology"/>
<dbReference type="SUPFAM" id="SSF111369">
    <property type="entry name" value="HlyD-like secretion proteins"/>
    <property type="match status" value="1"/>
</dbReference>
<feature type="region of interest" description="Disordered" evidence="3">
    <location>
        <begin position="401"/>
        <end position="424"/>
    </location>
</feature>
<feature type="domain" description="Multidrug resistance protein MdtA-like barrel-sandwich hybrid" evidence="5">
    <location>
        <begin position="64"/>
        <end position="232"/>
    </location>
</feature>